<feature type="transmembrane region" description="Helical" evidence="1">
    <location>
        <begin position="213"/>
        <end position="234"/>
    </location>
</feature>
<dbReference type="KEGG" id="sdi:SDIMI_v3c04460"/>
<dbReference type="InParanoid" id="S5MJK0"/>
<name>S5MJK0_9MOLU</name>
<dbReference type="OrthoDB" id="388202at2"/>
<proteinExistence type="predicted"/>
<evidence type="ECO:0000256" key="1">
    <source>
        <dbReference type="SAM" id="Phobius"/>
    </source>
</evidence>
<evidence type="ECO:0008006" key="4">
    <source>
        <dbReference type="Google" id="ProtNLM"/>
    </source>
</evidence>
<feature type="transmembrane region" description="Helical" evidence="1">
    <location>
        <begin position="187"/>
        <end position="204"/>
    </location>
</feature>
<dbReference type="Proteomes" id="UP000014983">
    <property type="component" value="Chromosome"/>
</dbReference>
<keyword evidence="1" id="KW-1133">Transmembrane helix</keyword>
<feature type="transmembrane region" description="Helical" evidence="1">
    <location>
        <begin position="20"/>
        <end position="40"/>
    </location>
</feature>
<feature type="transmembrane region" description="Helical" evidence="1">
    <location>
        <begin position="126"/>
        <end position="147"/>
    </location>
</feature>
<dbReference type="HOGENOM" id="CLU_547359_0_0_14"/>
<accession>S5MJK0</accession>
<evidence type="ECO:0000313" key="2">
    <source>
        <dbReference type="EMBL" id="AGR42150.1"/>
    </source>
</evidence>
<dbReference type="RefSeq" id="WP_020836382.1">
    <property type="nucleotide sequence ID" value="NC_021833.1"/>
</dbReference>
<dbReference type="STRING" id="1276221.SDIMI_v3c04460"/>
<keyword evidence="3" id="KW-1185">Reference proteome</keyword>
<organism evidence="2 3">
    <name type="scientific">Spiroplasma diminutum CUAS-1</name>
    <dbReference type="NCBI Taxonomy" id="1276221"/>
    <lineage>
        <taxon>Bacteria</taxon>
        <taxon>Bacillati</taxon>
        <taxon>Mycoplasmatota</taxon>
        <taxon>Mollicutes</taxon>
        <taxon>Entomoplasmatales</taxon>
        <taxon>Spiroplasmataceae</taxon>
        <taxon>Spiroplasma</taxon>
    </lineage>
</organism>
<evidence type="ECO:0000313" key="3">
    <source>
        <dbReference type="Proteomes" id="UP000014983"/>
    </source>
</evidence>
<feature type="transmembrane region" description="Helical" evidence="1">
    <location>
        <begin position="79"/>
        <end position="105"/>
    </location>
</feature>
<gene>
    <name evidence="2" type="ORF">SDIMI_v3c04460</name>
</gene>
<keyword evidence="1" id="KW-0812">Transmembrane</keyword>
<sequence length="498" mass="57562">MGKIKILKNNKKSQFMIGSLLAFFVVSLTYSLTLLFSPIINNENILQINTSIIEQEFSKFLLIFLYNGKSIILAENDIIIYWLPLALSSLGMIVMIFRLIIHLVGYKAKTKKGIARIVRPIRSYQLTMIFAWIIFSLLTISMFLSLLSASPFLMGIVLEFGSGNFISINKEATSKVIEILQTQPNQIYWLTFALFSQIPGAAAIETDNKTFELIMWFVLPIILPFISILIAFAGNICGECSWWRINLIVLKDIDLQTGANLVESYSKVEKPKIKESKESKDIKEIKEVKEINQVNKIKVDYDPKIEKKCILFYKNLVKMLENSNNKDSLIYKETIEKLEIIAENKENDWNTIATEVEAQMNIFTSTDKQFVDLIEQIILNPRLDFFGRYKKDLEELIEGYRFALKTWDLFAAEIKLEQIFAIAFRNQELLPKIGFCLKNKINSNFKNIDQKTNVIGRLEIAKNNKDYKNYREICTEIIKEMSPIKPIISSYVDKIIYN</sequence>
<dbReference type="EMBL" id="CP005076">
    <property type="protein sequence ID" value="AGR42150.1"/>
    <property type="molecule type" value="Genomic_DNA"/>
</dbReference>
<protein>
    <recommendedName>
        <fullName evidence="4">Transmembrane protein</fullName>
    </recommendedName>
</protein>
<dbReference type="AlphaFoldDB" id="S5MJK0"/>
<reference evidence="2 3" key="1">
    <citation type="journal article" date="2013" name="Genome Biol. Evol.">
        <title>Comparison of metabolic capacities and inference of gene content evolution in mosquito-associated Spiroplasma diminutum and S. taiwanense.</title>
        <authorList>
            <person name="Lo W.S."/>
            <person name="Ku C."/>
            <person name="Chen L.L."/>
            <person name="Chang T.H."/>
            <person name="Kuo C.H."/>
        </authorList>
    </citation>
    <scope>NUCLEOTIDE SEQUENCE [LARGE SCALE GENOMIC DNA]</scope>
    <source>
        <strain evidence="2">CUAS-1</strain>
    </source>
</reference>
<dbReference type="PATRIC" id="fig|1276221.3.peg.443"/>
<keyword evidence="1" id="KW-0472">Membrane</keyword>